<dbReference type="EMBL" id="JBHFFA010000003">
    <property type="protein sequence ID" value="KAL2633836.1"/>
    <property type="molecule type" value="Genomic_DNA"/>
</dbReference>
<dbReference type="Proteomes" id="UP001605036">
    <property type="component" value="Unassembled WGS sequence"/>
</dbReference>
<name>A0ABD1YSU8_9MARC</name>
<gene>
    <name evidence="2" type="ORF">R1flu_005315</name>
</gene>
<evidence type="ECO:0000313" key="3">
    <source>
        <dbReference type="Proteomes" id="UP001605036"/>
    </source>
</evidence>
<organism evidence="2 3">
    <name type="scientific">Riccia fluitans</name>
    <dbReference type="NCBI Taxonomy" id="41844"/>
    <lineage>
        <taxon>Eukaryota</taxon>
        <taxon>Viridiplantae</taxon>
        <taxon>Streptophyta</taxon>
        <taxon>Embryophyta</taxon>
        <taxon>Marchantiophyta</taxon>
        <taxon>Marchantiopsida</taxon>
        <taxon>Marchantiidae</taxon>
        <taxon>Marchantiales</taxon>
        <taxon>Ricciaceae</taxon>
        <taxon>Riccia</taxon>
    </lineage>
</organism>
<dbReference type="AlphaFoldDB" id="A0ABD1YSU8"/>
<keyword evidence="3" id="KW-1185">Reference proteome</keyword>
<feature type="compositionally biased region" description="Basic and acidic residues" evidence="1">
    <location>
        <begin position="64"/>
        <end position="73"/>
    </location>
</feature>
<reference evidence="2 3" key="1">
    <citation type="submission" date="2024-09" db="EMBL/GenBank/DDBJ databases">
        <title>Chromosome-scale assembly of Riccia fluitans.</title>
        <authorList>
            <person name="Paukszto L."/>
            <person name="Sawicki J."/>
            <person name="Karawczyk K."/>
            <person name="Piernik-Szablinska J."/>
            <person name="Szczecinska M."/>
            <person name="Mazdziarz M."/>
        </authorList>
    </citation>
    <scope>NUCLEOTIDE SEQUENCE [LARGE SCALE GENOMIC DNA]</scope>
    <source>
        <strain evidence="2">Rf_01</strain>
        <tissue evidence="2">Aerial parts of the thallus</tissue>
    </source>
</reference>
<feature type="region of interest" description="Disordered" evidence="1">
    <location>
        <begin position="1"/>
        <end position="38"/>
    </location>
</feature>
<accession>A0ABD1YSU8</accession>
<evidence type="ECO:0000313" key="2">
    <source>
        <dbReference type="EMBL" id="KAL2633836.1"/>
    </source>
</evidence>
<feature type="region of interest" description="Disordered" evidence="1">
    <location>
        <begin position="56"/>
        <end position="81"/>
    </location>
</feature>
<proteinExistence type="predicted"/>
<sequence length="81" mass="9107">MEKGNRRNYDKEEEKQMASVRRASPVEGTNACCPAYGRPTFLVTKSPTEPRCLRKAVPSNVEGGNRESVRARTELPQSNIR</sequence>
<feature type="compositionally biased region" description="Basic and acidic residues" evidence="1">
    <location>
        <begin position="1"/>
        <end position="16"/>
    </location>
</feature>
<protein>
    <submittedName>
        <fullName evidence="2">Uncharacterized protein</fullName>
    </submittedName>
</protein>
<comment type="caution">
    <text evidence="2">The sequence shown here is derived from an EMBL/GenBank/DDBJ whole genome shotgun (WGS) entry which is preliminary data.</text>
</comment>
<evidence type="ECO:0000256" key="1">
    <source>
        <dbReference type="SAM" id="MobiDB-lite"/>
    </source>
</evidence>